<comment type="caution">
    <text evidence="2">The sequence shown here is derived from an EMBL/GenBank/DDBJ whole genome shotgun (WGS) entry which is preliminary data.</text>
</comment>
<feature type="non-terminal residue" evidence="2">
    <location>
        <position position="1"/>
    </location>
</feature>
<protein>
    <submittedName>
        <fullName evidence="2">Transposase IS66</fullName>
    </submittedName>
</protein>
<dbReference type="InterPro" id="IPR004291">
    <property type="entry name" value="Transposase_IS66_central"/>
</dbReference>
<evidence type="ECO:0000259" key="1">
    <source>
        <dbReference type="Pfam" id="PF03050"/>
    </source>
</evidence>
<sequence>RLKECPECAPPLGETADSWSRPVTNLPDPSHEIFDLVVWRYKCSNHGGRVQVGIPEARRGDFGPRFQASVAELRLLGMPFEIIAELLRMRDDLEGSVASPIAMEVGVAESLDGTYRSLGEQLRDAKRTPWTQGDERGMRVLGKTEWRWEGTPPALTVYPIQTGWSGDVAATMWVGYRGTPTHDGLASYNSVTEGEQPMDVVQGNRWLQQVPARVTGSVRGGC</sequence>
<reference evidence="2" key="1">
    <citation type="submission" date="2013-08" db="EMBL/GenBank/DDBJ databases">
        <authorList>
            <person name="Mendez C."/>
            <person name="Richter M."/>
            <person name="Ferrer M."/>
            <person name="Sanchez J."/>
        </authorList>
    </citation>
    <scope>NUCLEOTIDE SEQUENCE</scope>
</reference>
<feature type="domain" description="Transposase IS66 central" evidence="1">
    <location>
        <begin position="62"/>
        <end position="196"/>
    </location>
</feature>
<accession>T1ADN4</accession>
<proteinExistence type="predicted"/>
<dbReference type="EMBL" id="AUZZ01002842">
    <property type="protein sequence ID" value="EQD58731.1"/>
    <property type="molecule type" value="Genomic_DNA"/>
</dbReference>
<evidence type="ECO:0000313" key="2">
    <source>
        <dbReference type="EMBL" id="EQD58731.1"/>
    </source>
</evidence>
<organism evidence="2">
    <name type="scientific">mine drainage metagenome</name>
    <dbReference type="NCBI Taxonomy" id="410659"/>
    <lineage>
        <taxon>unclassified sequences</taxon>
        <taxon>metagenomes</taxon>
        <taxon>ecological metagenomes</taxon>
    </lineage>
</organism>
<dbReference type="Pfam" id="PF03050">
    <property type="entry name" value="DDE_Tnp_IS66"/>
    <property type="match status" value="1"/>
</dbReference>
<gene>
    <name evidence="2" type="ORF">B2A_04248</name>
</gene>
<dbReference type="AlphaFoldDB" id="T1ADN4"/>
<name>T1ADN4_9ZZZZ</name>
<reference evidence="2" key="2">
    <citation type="journal article" date="2014" name="ISME J.">
        <title>Microbial stratification in low pH oxic and suboxic macroscopic growths along an acid mine drainage.</title>
        <authorList>
            <person name="Mendez-Garcia C."/>
            <person name="Mesa V."/>
            <person name="Sprenger R.R."/>
            <person name="Richter M."/>
            <person name="Diez M.S."/>
            <person name="Solano J."/>
            <person name="Bargiela R."/>
            <person name="Golyshina O.V."/>
            <person name="Manteca A."/>
            <person name="Ramos J.L."/>
            <person name="Gallego J.R."/>
            <person name="Llorente I."/>
            <person name="Martins Dos Santos V.A."/>
            <person name="Jensen O.N."/>
            <person name="Pelaez A.I."/>
            <person name="Sanchez J."/>
            <person name="Ferrer M."/>
        </authorList>
    </citation>
    <scope>NUCLEOTIDE SEQUENCE</scope>
</reference>